<dbReference type="EMBL" id="LPWF01000016">
    <property type="protein sequence ID" value="ODR99773.1"/>
    <property type="molecule type" value="Genomic_DNA"/>
</dbReference>
<accession>A0A1E3W1Z6</accession>
<evidence type="ECO:0000313" key="1">
    <source>
        <dbReference type="EMBL" id="ODR99773.1"/>
    </source>
</evidence>
<organism evidence="1 2">
    <name type="scientific">Methyloceanibacter superfactus</name>
    <dbReference type="NCBI Taxonomy" id="1774969"/>
    <lineage>
        <taxon>Bacteria</taxon>
        <taxon>Pseudomonadati</taxon>
        <taxon>Pseudomonadota</taxon>
        <taxon>Alphaproteobacteria</taxon>
        <taxon>Hyphomicrobiales</taxon>
        <taxon>Hyphomicrobiaceae</taxon>
        <taxon>Methyloceanibacter</taxon>
    </lineage>
</organism>
<sequence length="147" mass="16101">MAFGMAAASGTLIAYSGPDYAKLKALLPPGPDAALCLSRTYDADHLNKHKQQQVTALVLLIRYVVLSDDDAILVATEDGGIRKQHFRYDFTLAAKVRDRRETLYAERRQRLRRRRSAAAWNVTAAASRSSRSRAAMARSSCGSSASA</sequence>
<protein>
    <submittedName>
        <fullName evidence="1">Uncharacterized protein</fullName>
    </submittedName>
</protein>
<reference evidence="1 2" key="1">
    <citation type="journal article" date="2016" name="Environ. Microbiol.">
        <title>New Methyloceanibacter diversity from North Sea sediments includes methanotroph containing solely the soluble methane monooxygenase.</title>
        <authorList>
            <person name="Vekeman B."/>
            <person name="Kerckhof F.M."/>
            <person name="Cremers G."/>
            <person name="de Vos P."/>
            <person name="Vandamme P."/>
            <person name="Boon N."/>
            <person name="Op den Camp H.J."/>
            <person name="Heylen K."/>
        </authorList>
    </citation>
    <scope>NUCLEOTIDE SEQUENCE [LARGE SCALE GENOMIC DNA]</scope>
    <source>
        <strain evidence="1 2">R-67175</strain>
    </source>
</reference>
<evidence type="ECO:0000313" key="2">
    <source>
        <dbReference type="Proteomes" id="UP000094472"/>
    </source>
</evidence>
<dbReference type="AlphaFoldDB" id="A0A1E3W1Z6"/>
<keyword evidence="2" id="KW-1185">Reference proteome</keyword>
<proteinExistence type="predicted"/>
<gene>
    <name evidence="1" type="ORF">AUC69_09240</name>
</gene>
<name>A0A1E3W1Z6_9HYPH</name>
<comment type="caution">
    <text evidence="1">The sequence shown here is derived from an EMBL/GenBank/DDBJ whole genome shotgun (WGS) entry which is preliminary data.</text>
</comment>
<dbReference type="Proteomes" id="UP000094472">
    <property type="component" value="Unassembled WGS sequence"/>
</dbReference>